<keyword evidence="2" id="KW-0964">Secreted</keyword>
<keyword evidence="5" id="KW-0044">Antibiotic</keyword>
<feature type="domain" description="Beta-defensin-like" evidence="7">
    <location>
        <begin position="18"/>
        <end position="52"/>
    </location>
</feature>
<dbReference type="InterPro" id="IPR001855">
    <property type="entry name" value="Defensin_beta-like"/>
</dbReference>
<evidence type="ECO:0000256" key="1">
    <source>
        <dbReference type="ARBA" id="ARBA00004613"/>
    </source>
</evidence>
<organism evidence="8 9">
    <name type="scientific">Pelusios castaneus</name>
    <name type="common">West African mud turtle</name>
    <dbReference type="NCBI Taxonomy" id="367368"/>
    <lineage>
        <taxon>Eukaryota</taxon>
        <taxon>Metazoa</taxon>
        <taxon>Chordata</taxon>
        <taxon>Craniata</taxon>
        <taxon>Vertebrata</taxon>
        <taxon>Euteleostomi</taxon>
        <taxon>Archelosauria</taxon>
        <taxon>Testudinata</taxon>
        <taxon>Testudines</taxon>
        <taxon>Pleurodira</taxon>
        <taxon>Pelomedusidae</taxon>
        <taxon>Pelusios</taxon>
    </lineage>
</organism>
<keyword evidence="6" id="KW-1015">Disulfide bond</keyword>
<evidence type="ECO:0000259" key="7">
    <source>
        <dbReference type="Pfam" id="PF00711"/>
    </source>
</evidence>
<evidence type="ECO:0000313" key="9">
    <source>
        <dbReference type="Proteomes" id="UP000694393"/>
    </source>
</evidence>
<accession>A0A8C8RGB2</accession>
<name>A0A8C8RGB2_9SAUR</name>
<reference evidence="8" key="2">
    <citation type="submission" date="2025-09" db="UniProtKB">
        <authorList>
            <consortium name="Ensembl"/>
        </authorList>
    </citation>
    <scope>IDENTIFICATION</scope>
</reference>
<dbReference type="Gene3D" id="3.10.360.10">
    <property type="entry name" value="Antimicrobial Peptide, Beta-defensin 2, Chain A"/>
    <property type="match status" value="1"/>
</dbReference>
<dbReference type="GO" id="GO:0005576">
    <property type="term" value="C:extracellular region"/>
    <property type="evidence" value="ECO:0007669"/>
    <property type="project" value="UniProtKB-SubCell"/>
</dbReference>
<reference evidence="8" key="1">
    <citation type="submission" date="2025-08" db="UniProtKB">
        <authorList>
            <consortium name="Ensembl"/>
        </authorList>
    </citation>
    <scope>IDENTIFICATION</scope>
</reference>
<keyword evidence="4" id="KW-0211">Defensin</keyword>
<evidence type="ECO:0000256" key="3">
    <source>
        <dbReference type="ARBA" id="ARBA00022529"/>
    </source>
</evidence>
<dbReference type="FunFam" id="3.10.360.10:FF:000001">
    <property type="entry name" value="Beta-defensin 1"/>
    <property type="match status" value="1"/>
</dbReference>
<proteinExistence type="predicted"/>
<dbReference type="SUPFAM" id="SSF57392">
    <property type="entry name" value="Defensin-like"/>
    <property type="match status" value="1"/>
</dbReference>
<evidence type="ECO:0000256" key="4">
    <source>
        <dbReference type="ARBA" id="ARBA00022940"/>
    </source>
</evidence>
<keyword evidence="3" id="KW-0929">Antimicrobial</keyword>
<dbReference type="Pfam" id="PF00711">
    <property type="entry name" value="Defensin_beta"/>
    <property type="match status" value="1"/>
</dbReference>
<dbReference type="GO" id="GO:0042742">
    <property type="term" value="P:defense response to bacterium"/>
    <property type="evidence" value="ECO:0007669"/>
    <property type="project" value="UniProtKB-KW"/>
</dbReference>
<sequence>MQIKTFFLCAGFTQVIRNPIQCANNGGFCHFWTCLLGYYQIGRCFPWSPCCRIRVSSGFHKADIAV</sequence>
<evidence type="ECO:0000256" key="5">
    <source>
        <dbReference type="ARBA" id="ARBA00023022"/>
    </source>
</evidence>
<dbReference type="Proteomes" id="UP000694393">
    <property type="component" value="Unplaced"/>
</dbReference>
<dbReference type="AlphaFoldDB" id="A0A8C8RGB2"/>
<evidence type="ECO:0000313" key="8">
    <source>
        <dbReference type="Ensembl" id="ENSPCEP00000005301.1"/>
    </source>
</evidence>
<comment type="subcellular location">
    <subcellularLocation>
        <location evidence="1">Secreted</location>
    </subcellularLocation>
</comment>
<dbReference type="Ensembl" id="ENSPCET00000005490.1">
    <property type="protein sequence ID" value="ENSPCEP00000005301.1"/>
    <property type="gene ID" value="ENSPCEG00000004324.1"/>
</dbReference>
<protein>
    <recommendedName>
        <fullName evidence="7">Beta-defensin-like domain-containing protein</fullName>
    </recommendedName>
</protein>
<evidence type="ECO:0000256" key="2">
    <source>
        <dbReference type="ARBA" id="ARBA00022525"/>
    </source>
</evidence>
<keyword evidence="9" id="KW-1185">Reference proteome</keyword>
<evidence type="ECO:0000256" key="6">
    <source>
        <dbReference type="ARBA" id="ARBA00023157"/>
    </source>
</evidence>